<dbReference type="Proteomes" id="UP001172721">
    <property type="component" value="Unassembled WGS sequence"/>
</dbReference>
<evidence type="ECO:0000259" key="1">
    <source>
        <dbReference type="PROSITE" id="PS51186"/>
    </source>
</evidence>
<evidence type="ECO:0000313" key="2">
    <source>
        <dbReference type="EMBL" id="MDN4524341.1"/>
    </source>
</evidence>
<protein>
    <submittedName>
        <fullName evidence="2">GNAT family protein</fullName>
        <ecNumber evidence="2">2.-.-.-</ecNumber>
    </submittedName>
</protein>
<dbReference type="InterPro" id="IPR000182">
    <property type="entry name" value="GNAT_dom"/>
</dbReference>
<dbReference type="GO" id="GO:0016740">
    <property type="term" value="F:transferase activity"/>
    <property type="evidence" value="ECO:0007669"/>
    <property type="project" value="UniProtKB-KW"/>
</dbReference>
<evidence type="ECO:0000313" key="3">
    <source>
        <dbReference type="Proteomes" id="UP001172721"/>
    </source>
</evidence>
<dbReference type="RefSeq" id="WP_301165392.1">
    <property type="nucleotide sequence ID" value="NZ_JAUHTR010000003.1"/>
</dbReference>
<name>A0ABT8HU98_9BACL</name>
<accession>A0ABT8HU98</accession>
<keyword evidence="3" id="KW-1185">Reference proteome</keyword>
<proteinExistence type="predicted"/>
<feature type="domain" description="N-acetyltransferase" evidence="1">
    <location>
        <begin position="21"/>
        <end position="185"/>
    </location>
</feature>
<keyword evidence="2" id="KW-0808">Transferase</keyword>
<reference evidence="2" key="1">
    <citation type="submission" date="2023-07" db="EMBL/GenBank/DDBJ databases">
        <title>Fictibacillus sp. isolated from freshwater pond.</title>
        <authorList>
            <person name="Kirdat K."/>
            <person name="Bhat A."/>
            <person name="Mourya A."/>
            <person name="Yadav A."/>
        </authorList>
    </citation>
    <scope>NUCLEOTIDE SEQUENCE</scope>
    <source>
        <strain evidence="2">NE201</strain>
    </source>
</reference>
<dbReference type="Pfam" id="PF13302">
    <property type="entry name" value="Acetyltransf_3"/>
    <property type="match status" value="1"/>
</dbReference>
<dbReference type="PROSITE" id="PS51186">
    <property type="entry name" value="GNAT"/>
    <property type="match status" value="1"/>
</dbReference>
<dbReference type="PANTHER" id="PTHR43792">
    <property type="entry name" value="GNAT FAMILY, PUTATIVE (AFU_ORTHOLOGUE AFUA_3G00765)-RELATED-RELATED"/>
    <property type="match status" value="1"/>
</dbReference>
<dbReference type="InterPro" id="IPR051531">
    <property type="entry name" value="N-acetyltransferase"/>
</dbReference>
<gene>
    <name evidence="2" type="ORF">QYB97_07635</name>
</gene>
<dbReference type="EMBL" id="JAUHTR010000003">
    <property type="protein sequence ID" value="MDN4524341.1"/>
    <property type="molecule type" value="Genomic_DNA"/>
</dbReference>
<dbReference type="SUPFAM" id="SSF55729">
    <property type="entry name" value="Acyl-CoA N-acyltransferases (Nat)"/>
    <property type="match status" value="1"/>
</dbReference>
<comment type="caution">
    <text evidence="2">The sequence shown here is derived from an EMBL/GenBank/DDBJ whole genome shotgun (WGS) entry which is preliminary data.</text>
</comment>
<dbReference type="PANTHER" id="PTHR43792:SF9">
    <property type="entry name" value="RIBOSOMAL-PROTEIN-ALANINE ACETYLTRANSFERASE"/>
    <property type="match status" value="1"/>
</dbReference>
<organism evidence="2 3">
    <name type="scientific">Fictibacillus fluitans</name>
    <dbReference type="NCBI Taxonomy" id="3058422"/>
    <lineage>
        <taxon>Bacteria</taxon>
        <taxon>Bacillati</taxon>
        <taxon>Bacillota</taxon>
        <taxon>Bacilli</taxon>
        <taxon>Bacillales</taxon>
        <taxon>Fictibacillaceae</taxon>
        <taxon>Fictibacillus</taxon>
    </lineage>
</organism>
<sequence>MERESSVPAFPELFTKRFQLREIKEGDAEDLHKVYSDFEVVKYWGAVPFESIEQTASLINDFQNGFSLGRTIRWGIAEKASGRLIGTCGYHNWAKKKWRAEVGYEIRRSEWRKGVMSEILSVILPYGFHTMGLNRIGALIHPDNHGSGKLAEKLGFQAEGRLRDYQFVDGEFQDLIMYSMLKKDTKWLAL</sequence>
<dbReference type="Gene3D" id="3.40.630.30">
    <property type="match status" value="1"/>
</dbReference>
<dbReference type="EC" id="2.-.-.-" evidence="2"/>
<dbReference type="InterPro" id="IPR016181">
    <property type="entry name" value="Acyl_CoA_acyltransferase"/>
</dbReference>